<reference evidence="6 7" key="1">
    <citation type="submission" date="2018-05" db="EMBL/GenBank/DDBJ databases">
        <title>Genomic Encyclopedia of Type Strains, Phase IV (KMG-IV): sequencing the most valuable type-strain genomes for metagenomic binning, comparative biology and taxonomic classification.</title>
        <authorList>
            <person name="Goeker M."/>
        </authorList>
    </citation>
    <scope>NUCLEOTIDE SEQUENCE [LARGE SCALE GENOMIC DNA]</scope>
    <source>
        <strain evidence="6 7">DSM 566</strain>
    </source>
</reference>
<dbReference type="Gene3D" id="3.30.1330.60">
    <property type="entry name" value="OmpA-like domain"/>
    <property type="match status" value="1"/>
</dbReference>
<dbReference type="Pfam" id="PF00691">
    <property type="entry name" value="OmpA"/>
    <property type="match status" value="1"/>
</dbReference>
<protein>
    <submittedName>
        <fullName evidence="6">Phosphate ABC transporter substrate-binding protein (PhoT family)</fullName>
    </submittedName>
</protein>
<dbReference type="InterPro" id="IPR024370">
    <property type="entry name" value="PBP_domain"/>
</dbReference>
<dbReference type="OrthoDB" id="4008270at2"/>
<evidence type="ECO:0000256" key="1">
    <source>
        <dbReference type="ARBA" id="ARBA00022729"/>
    </source>
</evidence>
<proteinExistence type="predicted"/>
<dbReference type="InterPro" id="IPR006665">
    <property type="entry name" value="OmpA-like"/>
</dbReference>
<feature type="chain" id="PRO_5016400358" evidence="4">
    <location>
        <begin position="21"/>
        <end position="543"/>
    </location>
</feature>
<accession>A0A318GX03</accession>
<dbReference type="EMBL" id="QJJS01000027">
    <property type="protein sequence ID" value="PXW92270.1"/>
    <property type="molecule type" value="Genomic_DNA"/>
</dbReference>
<organism evidence="6 7">
    <name type="scientific">Sphaerotilus hippei</name>
    <dbReference type="NCBI Taxonomy" id="744406"/>
    <lineage>
        <taxon>Bacteria</taxon>
        <taxon>Pseudomonadati</taxon>
        <taxon>Pseudomonadota</taxon>
        <taxon>Betaproteobacteria</taxon>
        <taxon>Burkholderiales</taxon>
        <taxon>Sphaerotilaceae</taxon>
        <taxon>Sphaerotilus</taxon>
    </lineage>
</organism>
<gene>
    <name evidence="6" type="ORF">C7444_12725</name>
</gene>
<dbReference type="InterPro" id="IPR050811">
    <property type="entry name" value="Phosphate_ABC_transporter"/>
</dbReference>
<evidence type="ECO:0000259" key="5">
    <source>
        <dbReference type="PROSITE" id="PS51123"/>
    </source>
</evidence>
<dbReference type="PANTHER" id="PTHR30570">
    <property type="entry name" value="PERIPLASMIC PHOSPHATE BINDING COMPONENT OF PHOSPHATE ABC TRANSPORTER"/>
    <property type="match status" value="1"/>
</dbReference>
<keyword evidence="1 4" id="KW-0732">Signal</keyword>
<evidence type="ECO:0000256" key="4">
    <source>
        <dbReference type="SAM" id="SignalP"/>
    </source>
</evidence>
<keyword evidence="3" id="KW-1133">Transmembrane helix</keyword>
<evidence type="ECO:0000256" key="3">
    <source>
        <dbReference type="SAM" id="Phobius"/>
    </source>
</evidence>
<dbReference type="PROSITE" id="PS51123">
    <property type="entry name" value="OMPA_2"/>
    <property type="match status" value="1"/>
</dbReference>
<keyword evidence="3" id="KW-0812">Transmembrane</keyword>
<comment type="caution">
    <text evidence="6">The sequence shown here is derived from an EMBL/GenBank/DDBJ whole genome shotgun (WGS) entry which is preliminary data.</text>
</comment>
<dbReference type="Pfam" id="PF12849">
    <property type="entry name" value="PBP_like_2"/>
    <property type="match status" value="1"/>
</dbReference>
<dbReference type="AlphaFoldDB" id="A0A318GX03"/>
<dbReference type="GO" id="GO:0016020">
    <property type="term" value="C:membrane"/>
    <property type="evidence" value="ECO:0007669"/>
    <property type="project" value="UniProtKB-UniRule"/>
</dbReference>
<name>A0A318GX03_9BURK</name>
<dbReference type="Gene3D" id="3.40.190.10">
    <property type="entry name" value="Periplasmic binding protein-like II"/>
    <property type="match status" value="2"/>
</dbReference>
<dbReference type="RefSeq" id="WP_110402448.1">
    <property type="nucleotide sequence ID" value="NZ_QJJS01000027.1"/>
</dbReference>
<dbReference type="CDD" id="cd13653">
    <property type="entry name" value="PBP2_phosphate_like_1"/>
    <property type="match status" value="1"/>
</dbReference>
<dbReference type="SUPFAM" id="SSF53850">
    <property type="entry name" value="Periplasmic binding protein-like II"/>
    <property type="match status" value="1"/>
</dbReference>
<keyword evidence="7" id="KW-1185">Reference proteome</keyword>
<dbReference type="SUPFAM" id="SSF103088">
    <property type="entry name" value="OmpA-like"/>
    <property type="match status" value="1"/>
</dbReference>
<dbReference type="Proteomes" id="UP000247811">
    <property type="component" value="Unassembled WGS sequence"/>
</dbReference>
<evidence type="ECO:0000313" key="7">
    <source>
        <dbReference type="Proteomes" id="UP000247811"/>
    </source>
</evidence>
<sequence length="543" mass="57086">MNAPASLGICTHLPSACSHAASRTPVPMDGPDSRCPECRSRLLPFGGSTATSTTLPLPILAAALVGLLVLAAAVAWWFLRPAAQTDPAPARVAAGPAIASSGPASSRVAPAGTRLLRVHGSNTVGARLAPALLEAFLREDGYSEFSLQPGARPEERRLLARSADGRSSVEVELHAHGTATAFTGLASGVTDVGVASRPIKPEELAGTKSLGDLSAAGSEHVIALDGVAVIVHPGNPVSRLSLEQLRRLFAGQVKDWAEVGGTPGPVSVHARDDQSGTWDTFKSLVMGKEALVTTARRHEDSGQLSEAVALDPQAIGFIGLPYVRNARAVAVSDGAAAPLRPSRFTVATEDYPLSRRLFLYVSPKAPELARRFANFAVSDEAQRVADAQGFIGQVPDTADATAASPAADLPPVYRSLTGEARRLSVNLRFLNGSDRLDNKARRDLDRIVKLLERSASKNEKVLLLGFSDNAGGTCVNQRLSQQRADTVATELATYGVRPAVIHGFGPAAPVAANDSPAGRERNRRVEVWLTSRPVTAPRAEACK</sequence>
<feature type="domain" description="OmpA-like" evidence="5">
    <location>
        <begin position="416"/>
        <end position="533"/>
    </location>
</feature>
<evidence type="ECO:0000313" key="6">
    <source>
        <dbReference type="EMBL" id="PXW92270.1"/>
    </source>
</evidence>
<feature type="signal peptide" evidence="4">
    <location>
        <begin position="1"/>
        <end position="20"/>
    </location>
</feature>
<evidence type="ECO:0000256" key="2">
    <source>
        <dbReference type="PROSITE-ProRule" id="PRU00473"/>
    </source>
</evidence>
<feature type="transmembrane region" description="Helical" evidence="3">
    <location>
        <begin position="59"/>
        <end position="79"/>
    </location>
</feature>
<dbReference type="CDD" id="cd07185">
    <property type="entry name" value="OmpA_C-like"/>
    <property type="match status" value="1"/>
</dbReference>
<dbReference type="InterPro" id="IPR036737">
    <property type="entry name" value="OmpA-like_sf"/>
</dbReference>
<keyword evidence="2 3" id="KW-0472">Membrane</keyword>
<dbReference type="PANTHER" id="PTHR30570:SF1">
    <property type="entry name" value="PHOSPHATE-BINDING PROTEIN PSTS"/>
    <property type="match status" value="1"/>
</dbReference>